<dbReference type="SUPFAM" id="SSF46689">
    <property type="entry name" value="Homeodomain-like"/>
    <property type="match status" value="1"/>
</dbReference>
<dbReference type="Pfam" id="PF12833">
    <property type="entry name" value="HTH_18"/>
    <property type="match status" value="1"/>
</dbReference>
<dbReference type="GO" id="GO:0003700">
    <property type="term" value="F:DNA-binding transcription factor activity"/>
    <property type="evidence" value="ECO:0007669"/>
    <property type="project" value="InterPro"/>
</dbReference>
<dbReference type="GO" id="GO:0043565">
    <property type="term" value="F:sequence-specific DNA binding"/>
    <property type="evidence" value="ECO:0007669"/>
    <property type="project" value="InterPro"/>
</dbReference>
<dbReference type="OrthoDB" id="2600165at2"/>
<feature type="domain" description="HTH araC/xylS-type" evidence="4">
    <location>
        <begin position="199"/>
        <end position="304"/>
    </location>
</feature>
<dbReference type="PANTHER" id="PTHR43280">
    <property type="entry name" value="ARAC-FAMILY TRANSCRIPTIONAL REGULATOR"/>
    <property type="match status" value="1"/>
</dbReference>
<dbReference type="EMBL" id="FOIU01000001">
    <property type="protein sequence ID" value="SEV96529.1"/>
    <property type="molecule type" value="Genomic_DNA"/>
</dbReference>
<dbReference type="InterPro" id="IPR020449">
    <property type="entry name" value="Tscrpt_reg_AraC-type_HTH"/>
</dbReference>
<keyword evidence="6" id="KW-1185">Reference proteome</keyword>
<gene>
    <name evidence="5" type="ORF">SAMN05421841_0400</name>
</gene>
<reference evidence="6" key="1">
    <citation type="submission" date="2016-10" db="EMBL/GenBank/DDBJ databases">
        <authorList>
            <person name="Varghese N."/>
            <person name="Submissions S."/>
        </authorList>
    </citation>
    <scope>NUCLEOTIDE SEQUENCE [LARGE SCALE GENOMIC DNA]</scope>
    <source>
        <strain evidence="6">DSM 17724</strain>
    </source>
</reference>
<dbReference type="PROSITE" id="PS01124">
    <property type="entry name" value="HTH_ARAC_FAMILY_2"/>
    <property type="match status" value="1"/>
</dbReference>
<accession>A0A1I0N616</accession>
<dbReference type="PANTHER" id="PTHR43280:SF32">
    <property type="entry name" value="TRANSCRIPTIONAL REGULATORY PROTEIN"/>
    <property type="match status" value="1"/>
</dbReference>
<dbReference type="RefSeq" id="WP_089790395.1">
    <property type="nucleotide sequence ID" value="NZ_FOIU01000001.1"/>
</dbReference>
<evidence type="ECO:0000256" key="1">
    <source>
        <dbReference type="ARBA" id="ARBA00023015"/>
    </source>
</evidence>
<dbReference type="InterPro" id="IPR018060">
    <property type="entry name" value="HTH_AraC"/>
</dbReference>
<keyword evidence="2" id="KW-0238">DNA-binding</keyword>
<evidence type="ECO:0000256" key="2">
    <source>
        <dbReference type="ARBA" id="ARBA00023125"/>
    </source>
</evidence>
<proteinExistence type="predicted"/>
<organism evidence="5 6">
    <name type="scientific">Chryseobacterium wanjuense</name>
    <dbReference type="NCBI Taxonomy" id="356305"/>
    <lineage>
        <taxon>Bacteria</taxon>
        <taxon>Pseudomonadati</taxon>
        <taxon>Bacteroidota</taxon>
        <taxon>Flavobacteriia</taxon>
        <taxon>Flavobacteriales</taxon>
        <taxon>Weeksellaceae</taxon>
        <taxon>Chryseobacterium group</taxon>
        <taxon>Chryseobacterium</taxon>
    </lineage>
</organism>
<dbReference type="Proteomes" id="UP000199469">
    <property type="component" value="Unassembled WGS sequence"/>
</dbReference>
<keyword evidence="3" id="KW-0804">Transcription</keyword>
<protein>
    <submittedName>
        <fullName evidence="5">Transcriptional regulator, AraC family</fullName>
    </submittedName>
</protein>
<dbReference type="SMART" id="SM00342">
    <property type="entry name" value="HTH_ARAC"/>
    <property type="match status" value="1"/>
</dbReference>
<dbReference type="Gene3D" id="1.10.10.60">
    <property type="entry name" value="Homeodomain-like"/>
    <property type="match status" value="1"/>
</dbReference>
<evidence type="ECO:0000313" key="5">
    <source>
        <dbReference type="EMBL" id="SEV96529.1"/>
    </source>
</evidence>
<dbReference type="AlphaFoldDB" id="A0A1I0N616"/>
<evidence type="ECO:0000313" key="6">
    <source>
        <dbReference type="Proteomes" id="UP000199469"/>
    </source>
</evidence>
<keyword evidence="1" id="KW-0805">Transcription regulation</keyword>
<dbReference type="PRINTS" id="PR00032">
    <property type="entry name" value="HTHARAC"/>
</dbReference>
<evidence type="ECO:0000256" key="3">
    <source>
        <dbReference type="ARBA" id="ARBA00023163"/>
    </source>
</evidence>
<name>A0A1I0N616_9FLAO</name>
<dbReference type="STRING" id="356305.SAMN05421841_0400"/>
<dbReference type="InterPro" id="IPR009057">
    <property type="entry name" value="Homeodomain-like_sf"/>
</dbReference>
<evidence type="ECO:0000259" key="4">
    <source>
        <dbReference type="PROSITE" id="PS01124"/>
    </source>
</evidence>
<sequence length="306" mass="35799">MKQPIRIKTIQEFHQFRGLPKPQHPLISIVDYSTIKHDVDIQEVSWILDFYSISIKRTSNAKIKYGQQEYDFDEGVMFFMAPGQVFGVTIDPETHKRAQHTGWILLIHPDFLWNTSLAKNIKNYDFFDYSVNEALFLSEKEETILHQIIENIQQEYHSNIDKFSQNIIISQIETLLNYAERFYQRQFITRKISNHKILDSLEKLLTDYFNNEDLITKGLPSVQFVADQLNVSPSYLTGLLKVLTGQSTQQHIHEKLIEKAKEKLSTTQLSVSEIAYELGFEHPQSFSKLFKSKTQVSPLEFRQSFN</sequence>